<sequence>MTRVLVAVVTFNSAADLPRLVASLPAGMDGTDWRLVVADNCSSDDTVDVINRLAPDAKVVQTGANLGYAAGINACAEWAEPDEALFVLNADVVLGRGCALALLAACSTGSVGVAVPLVTRTDGTVEPTLRRRPTPTRVLAEALLGARAGAFGERVEAPMPARPIDVDWANGAALLIPAEVRLRIGKWQEDLFLYSEEVDYCRRVVDAGWRVRQVPTARATHEGGDVTTSPALWAQLITNKVVHVARWEGRTAAELVWATLLIAQLIRLPLRRGIHRRALRELLRGRRVLVAGVPTNPAAPPEFRRRIRVTRAIGGRA</sequence>
<dbReference type="GO" id="GO:0016740">
    <property type="term" value="F:transferase activity"/>
    <property type="evidence" value="ECO:0007669"/>
    <property type="project" value="UniProtKB-KW"/>
</dbReference>
<dbReference type="PANTHER" id="PTHR43179">
    <property type="entry name" value="RHAMNOSYLTRANSFERASE WBBL"/>
    <property type="match status" value="1"/>
</dbReference>
<dbReference type="EMBL" id="QUNO01000001">
    <property type="protein sequence ID" value="REH55276.1"/>
    <property type="molecule type" value="Genomic_DNA"/>
</dbReference>
<comment type="caution">
    <text evidence="2">The sequence shown here is derived from an EMBL/GenBank/DDBJ whole genome shotgun (WGS) entry which is preliminary data.</text>
</comment>
<accession>A0A3E0I9P0</accession>
<proteinExistence type="predicted"/>
<dbReference type="SUPFAM" id="SSF53448">
    <property type="entry name" value="Nucleotide-diphospho-sugar transferases"/>
    <property type="match status" value="1"/>
</dbReference>
<dbReference type="InterPro" id="IPR029044">
    <property type="entry name" value="Nucleotide-diphossugar_trans"/>
</dbReference>
<dbReference type="RefSeq" id="WP_116172232.1">
    <property type="nucleotide sequence ID" value="NZ_CP144375.1"/>
</dbReference>
<dbReference type="InterPro" id="IPR001173">
    <property type="entry name" value="Glyco_trans_2-like"/>
</dbReference>
<evidence type="ECO:0000313" key="2">
    <source>
        <dbReference type="EMBL" id="REH55276.1"/>
    </source>
</evidence>
<keyword evidence="3" id="KW-1185">Reference proteome</keyword>
<dbReference type="OrthoDB" id="9771846at2"/>
<name>A0A3E0I9P0_9PSEU</name>
<feature type="domain" description="Glycosyltransferase 2-like" evidence="1">
    <location>
        <begin position="6"/>
        <end position="132"/>
    </location>
</feature>
<gene>
    <name evidence="2" type="ORF">BCF44_101296</name>
</gene>
<dbReference type="Pfam" id="PF00535">
    <property type="entry name" value="Glycos_transf_2"/>
    <property type="match status" value="1"/>
</dbReference>
<reference evidence="2 3" key="1">
    <citation type="submission" date="2018-08" db="EMBL/GenBank/DDBJ databases">
        <title>Genomic Encyclopedia of Archaeal and Bacterial Type Strains, Phase II (KMG-II): from individual species to whole genera.</title>
        <authorList>
            <person name="Goeker M."/>
        </authorList>
    </citation>
    <scope>NUCLEOTIDE SEQUENCE [LARGE SCALE GENOMIC DNA]</scope>
    <source>
        <strain evidence="2 3">DSM 45791</strain>
    </source>
</reference>
<evidence type="ECO:0000313" key="3">
    <source>
        <dbReference type="Proteomes" id="UP000256269"/>
    </source>
</evidence>
<keyword evidence="2" id="KW-0808">Transferase</keyword>
<dbReference type="AlphaFoldDB" id="A0A3E0I9P0"/>
<dbReference type="PANTHER" id="PTHR43179:SF7">
    <property type="entry name" value="RHAMNOSYLTRANSFERASE WBBL"/>
    <property type="match status" value="1"/>
</dbReference>
<evidence type="ECO:0000259" key="1">
    <source>
        <dbReference type="Pfam" id="PF00535"/>
    </source>
</evidence>
<dbReference type="Gene3D" id="3.90.550.10">
    <property type="entry name" value="Spore Coat Polysaccharide Biosynthesis Protein SpsA, Chain A"/>
    <property type="match status" value="1"/>
</dbReference>
<dbReference type="Proteomes" id="UP000256269">
    <property type="component" value="Unassembled WGS sequence"/>
</dbReference>
<organism evidence="2 3">
    <name type="scientific">Kutzneria buriramensis</name>
    <dbReference type="NCBI Taxonomy" id="1045776"/>
    <lineage>
        <taxon>Bacteria</taxon>
        <taxon>Bacillati</taxon>
        <taxon>Actinomycetota</taxon>
        <taxon>Actinomycetes</taxon>
        <taxon>Pseudonocardiales</taxon>
        <taxon>Pseudonocardiaceae</taxon>
        <taxon>Kutzneria</taxon>
    </lineage>
</organism>
<protein>
    <submittedName>
        <fullName evidence="2">GT2 family glycosyltransferase</fullName>
    </submittedName>
</protein>